<dbReference type="AlphaFoldDB" id="A0A9D4DGW2"/>
<dbReference type="PROSITE" id="PS50287">
    <property type="entry name" value="SRCR_2"/>
    <property type="match status" value="1"/>
</dbReference>
<evidence type="ECO:0000313" key="7">
    <source>
        <dbReference type="Proteomes" id="UP000828390"/>
    </source>
</evidence>
<feature type="domain" description="SRCR" evidence="4">
    <location>
        <begin position="221"/>
        <end position="342"/>
    </location>
</feature>
<comment type="caution">
    <text evidence="6">The sequence shown here is derived from an EMBL/GenBank/DDBJ whole genome shotgun (WGS) entry which is preliminary data.</text>
</comment>
<dbReference type="InterPro" id="IPR035976">
    <property type="entry name" value="Sushi/SCR/CCP_sf"/>
</dbReference>
<dbReference type="SUPFAM" id="SSF56487">
    <property type="entry name" value="SRCR-like"/>
    <property type="match status" value="1"/>
</dbReference>
<gene>
    <name evidence="6" type="ORF">DPMN_183064</name>
</gene>
<dbReference type="PROSITE" id="PS50923">
    <property type="entry name" value="SUSHI"/>
    <property type="match status" value="1"/>
</dbReference>
<dbReference type="Proteomes" id="UP000828390">
    <property type="component" value="Unassembled WGS sequence"/>
</dbReference>
<evidence type="ECO:0000256" key="1">
    <source>
        <dbReference type="ARBA" id="ARBA00023157"/>
    </source>
</evidence>
<evidence type="ECO:0000259" key="5">
    <source>
        <dbReference type="PROSITE" id="PS50923"/>
    </source>
</evidence>
<name>A0A9D4DGW2_DREPO</name>
<dbReference type="InterPro" id="IPR001190">
    <property type="entry name" value="SRCR"/>
</dbReference>
<protein>
    <submittedName>
        <fullName evidence="6">Uncharacterized protein</fullName>
    </submittedName>
</protein>
<evidence type="ECO:0000256" key="3">
    <source>
        <dbReference type="PROSITE-ProRule" id="PRU00302"/>
    </source>
</evidence>
<evidence type="ECO:0000259" key="4">
    <source>
        <dbReference type="PROSITE" id="PS50287"/>
    </source>
</evidence>
<dbReference type="Pfam" id="PF00084">
    <property type="entry name" value="Sushi"/>
    <property type="match status" value="2"/>
</dbReference>
<dbReference type="SMART" id="SM00032">
    <property type="entry name" value="CCP"/>
    <property type="match status" value="2"/>
</dbReference>
<dbReference type="CDD" id="cd00033">
    <property type="entry name" value="CCP"/>
    <property type="match status" value="2"/>
</dbReference>
<dbReference type="PANTHER" id="PTHR48071">
    <property type="entry name" value="SRCR DOMAIN-CONTAINING PROTEIN"/>
    <property type="match status" value="1"/>
</dbReference>
<dbReference type="Pfam" id="PF00530">
    <property type="entry name" value="SRCR"/>
    <property type="match status" value="1"/>
</dbReference>
<feature type="domain" description="Sushi" evidence="5">
    <location>
        <begin position="54"/>
        <end position="112"/>
    </location>
</feature>
<reference evidence="6" key="1">
    <citation type="journal article" date="2019" name="bioRxiv">
        <title>The Genome of the Zebra Mussel, Dreissena polymorpha: A Resource for Invasive Species Research.</title>
        <authorList>
            <person name="McCartney M.A."/>
            <person name="Auch B."/>
            <person name="Kono T."/>
            <person name="Mallez S."/>
            <person name="Zhang Y."/>
            <person name="Obille A."/>
            <person name="Becker A."/>
            <person name="Abrahante J.E."/>
            <person name="Garbe J."/>
            <person name="Badalamenti J.P."/>
            <person name="Herman A."/>
            <person name="Mangelson H."/>
            <person name="Liachko I."/>
            <person name="Sullivan S."/>
            <person name="Sone E.D."/>
            <person name="Koren S."/>
            <person name="Silverstein K.A.T."/>
            <person name="Beckman K.B."/>
            <person name="Gohl D.M."/>
        </authorList>
    </citation>
    <scope>NUCLEOTIDE SEQUENCE</scope>
    <source>
        <strain evidence="6">Duluth1</strain>
        <tissue evidence="6">Whole animal</tissue>
    </source>
</reference>
<dbReference type="InterPro" id="IPR000436">
    <property type="entry name" value="Sushi_SCR_CCP_dom"/>
</dbReference>
<evidence type="ECO:0000313" key="6">
    <source>
        <dbReference type="EMBL" id="KAH3748618.1"/>
    </source>
</evidence>
<proteinExistence type="predicted"/>
<dbReference type="Gene3D" id="3.10.250.10">
    <property type="entry name" value="SRCR-like domain"/>
    <property type="match status" value="1"/>
</dbReference>
<evidence type="ECO:0000256" key="2">
    <source>
        <dbReference type="PROSITE-ProRule" id="PRU00196"/>
    </source>
</evidence>
<reference evidence="6" key="2">
    <citation type="submission" date="2020-11" db="EMBL/GenBank/DDBJ databases">
        <authorList>
            <person name="McCartney M.A."/>
            <person name="Auch B."/>
            <person name="Kono T."/>
            <person name="Mallez S."/>
            <person name="Becker A."/>
            <person name="Gohl D.M."/>
            <person name="Silverstein K.A.T."/>
            <person name="Koren S."/>
            <person name="Bechman K.B."/>
            <person name="Herman A."/>
            <person name="Abrahante J.E."/>
            <person name="Garbe J."/>
        </authorList>
    </citation>
    <scope>NUCLEOTIDE SEQUENCE</scope>
    <source>
        <strain evidence="6">Duluth1</strain>
        <tissue evidence="6">Whole animal</tissue>
    </source>
</reference>
<dbReference type="GO" id="GO:0016020">
    <property type="term" value="C:membrane"/>
    <property type="evidence" value="ECO:0007669"/>
    <property type="project" value="InterPro"/>
</dbReference>
<dbReference type="SMART" id="SM00202">
    <property type="entry name" value="SR"/>
    <property type="match status" value="1"/>
</dbReference>
<dbReference type="Gene3D" id="2.10.70.10">
    <property type="entry name" value="Complement Module, domain 1"/>
    <property type="match status" value="2"/>
</dbReference>
<dbReference type="PANTHER" id="PTHR48071:SF18">
    <property type="entry name" value="DELETED IN MALIGNANT BRAIN TUMORS 1 PROTEIN-RELATED"/>
    <property type="match status" value="1"/>
</dbReference>
<keyword evidence="7" id="KW-1185">Reference proteome</keyword>
<dbReference type="SUPFAM" id="SSF57535">
    <property type="entry name" value="Complement control module/SCR domain"/>
    <property type="match status" value="2"/>
</dbReference>
<keyword evidence="1 2" id="KW-1015">Disulfide bond</keyword>
<organism evidence="6 7">
    <name type="scientific">Dreissena polymorpha</name>
    <name type="common">Zebra mussel</name>
    <name type="synonym">Mytilus polymorpha</name>
    <dbReference type="NCBI Taxonomy" id="45954"/>
    <lineage>
        <taxon>Eukaryota</taxon>
        <taxon>Metazoa</taxon>
        <taxon>Spiralia</taxon>
        <taxon>Lophotrochozoa</taxon>
        <taxon>Mollusca</taxon>
        <taxon>Bivalvia</taxon>
        <taxon>Autobranchia</taxon>
        <taxon>Heteroconchia</taxon>
        <taxon>Euheterodonta</taxon>
        <taxon>Imparidentia</taxon>
        <taxon>Neoheterodontei</taxon>
        <taxon>Myida</taxon>
        <taxon>Dreissenoidea</taxon>
        <taxon>Dreissenidae</taxon>
        <taxon>Dreissena</taxon>
    </lineage>
</organism>
<sequence>MFADLDCCLGRKLLCKNQPLPWARNRPTRPKLVEPSQVCDGIRDCPLGEDENCIKCENPPQVESGYRVDNQTVFTVGAVVSYTCIPGFVVREMDTIYCDYRGLWSQAPVCDKLCGDLPSVRNGSVSASGLLTPGTTVIVFCDDGFEPLRNFFTCATNGSWIGNPACVRREFIKNYLGGFSPAPNSSMKITCNEMGEWTGNPACFINPPCTNVVTTTKGVLWRLCDGYAPGIGHPSKGRIEVNFDGTWGTVCDDGDFLDVDGNIESFPWSVESLNVACRTFGFSKSTGVNRRRAYFGEGVGPILLDDVICTGSETLFTDCSHSRDHIATGECSHSEDQGIECI</sequence>
<accession>A0A9D4DGW2</accession>
<dbReference type="InterPro" id="IPR036772">
    <property type="entry name" value="SRCR-like_dom_sf"/>
</dbReference>
<comment type="caution">
    <text evidence="2">Lacks conserved residue(s) required for the propagation of feature annotation.</text>
</comment>
<dbReference type="Gene3D" id="2.40.128.620">
    <property type="match status" value="1"/>
</dbReference>
<keyword evidence="3" id="KW-0768">Sushi</keyword>
<dbReference type="EMBL" id="JAIWYP010000010">
    <property type="protein sequence ID" value="KAH3748618.1"/>
    <property type="molecule type" value="Genomic_DNA"/>
</dbReference>
<feature type="disulfide bond" evidence="2">
    <location>
        <begin position="309"/>
        <end position="319"/>
    </location>
</feature>